<evidence type="ECO:0000256" key="1">
    <source>
        <dbReference type="ARBA" id="ARBA00023015"/>
    </source>
</evidence>
<dbReference type="Proteomes" id="UP000032068">
    <property type="component" value="Unassembled WGS sequence"/>
</dbReference>
<organism evidence="5 6">
    <name type="scientific">Pseudomonas fulva</name>
    <dbReference type="NCBI Taxonomy" id="47880"/>
    <lineage>
        <taxon>Bacteria</taxon>
        <taxon>Pseudomonadati</taxon>
        <taxon>Pseudomonadota</taxon>
        <taxon>Gammaproteobacteria</taxon>
        <taxon>Pseudomonadales</taxon>
        <taxon>Pseudomonadaceae</taxon>
        <taxon>Pseudomonas</taxon>
    </lineage>
</organism>
<dbReference type="PANTHER" id="PTHR43280:SF32">
    <property type="entry name" value="TRANSCRIPTIONAL REGULATORY PROTEIN"/>
    <property type="match status" value="1"/>
</dbReference>
<gene>
    <name evidence="5" type="ORF">RU08_25785</name>
</gene>
<dbReference type="Pfam" id="PF12833">
    <property type="entry name" value="HTH_18"/>
    <property type="match status" value="1"/>
</dbReference>
<dbReference type="CDD" id="cd06999">
    <property type="entry name" value="cupin_HpaA-like_N"/>
    <property type="match status" value="1"/>
</dbReference>
<name>A0A0D0JS36_9PSED</name>
<dbReference type="SUPFAM" id="SSF46689">
    <property type="entry name" value="Homeodomain-like"/>
    <property type="match status" value="1"/>
</dbReference>
<proteinExistence type="predicted"/>
<evidence type="ECO:0000256" key="3">
    <source>
        <dbReference type="ARBA" id="ARBA00023163"/>
    </source>
</evidence>
<dbReference type="InterPro" id="IPR009057">
    <property type="entry name" value="Homeodomain-like_sf"/>
</dbReference>
<dbReference type="PROSITE" id="PS00041">
    <property type="entry name" value="HTH_ARAC_FAMILY_1"/>
    <property type="match status" value="1"/>
</dbReference>
<keyword evidence="3" id="KW-0804">Transcription</keyword>
<accession>A0A0D0JS36</accession>
<reference evidence="5 6" key="1">
    <citation type="submission" date="2014-12" db="EMBL/GenBank/DDBJ databases">
        <title>16Stimator: statistical estimation of ribosomal gene copy numbers from draft genome assemblies.</title>
        <authorList>
            <person name="Perisin M.A."/>
            <person name="Vetter M."/>
            <person name="Gilbert J.A."/>
            <person name="Bergelson J."/>
        </authorList>
    </citation>
    <scope>NUCLEOTIDE SEQUENCE [LARGE SCALE GENOMIC DNA]</scope>
    <source>
        <strain evidence="5 6">MEJ086</strain>
    </source>
</reference>
<dbReference type="EMBL" id="JXQW01000124">
    <property type="protein sequence ID" value="KIP87885.1"/>
    <property type="molecule type" value="Genomic_DNA"/>
</dbReference>
<dbReference type="AlphaFoldDB" id="A0A0D0JS36"/>
<dbReference type="SUPFAM" id="SSF51182">
    <property type="entry name" value="RmlC-like cupins"/>
    <property type="match status" value="1"/>
</dbReference>
<dbReference type="SMART" id="SM00342">
    <property type="entry name" value="HTH_ARAC"/>
    <property type="match status" value="1"/>
</dbReference>
<evidence type="ECO:0000256" key="2">
    <source>
        <dbReference type="ARBA" id="ARBA00023125"/>
    </source>
</evidence>
<evidence type="ECO:0000313" key="5">
    <source>
        <dbReference type="EMBL" id="KIP87885.1"/>
    </source>
</evidence>
<evidence type="ECO:0000259" key="4">
    <source>
        <dbReference type="PROSITE" id="PS01124"/>
    </source>
</evidence>
<dbReference type="GO" id="GO:0009893">
    <property type="term" value="P:positive regulation of metabolic process"/>
    <property type="evidence" value="ECO:0007669"/>
    <property type="project" value="UniProtKB-ARBA"/>
</dbReference>
<evidence type="ECO:0000313" key="6">
    <source>
        <dbReference type="Proteomes" id="UP000032068"/>
    </source>
</evidence>
<sequence>MSQQQIAVPAFKLYGDALEWPTPDLLHCESIPKRSRLHDWVIEPHRHPDLLQLLYLRRGWALIEVEGVQSRIEEAALQVLPPLCVHGFQFSDDVDGYVLTLAAPLVAQLEVHLGAQHPVFSAPALYPAGGDQGYLDSLFDAIDGEYGQSAPARNLLLQSLVGVLAVWLGRQVLVRQAADRPARGEQHLTAFTRLVELHFREQLSIEEYARRLGITTAHLNSMTRRYAGQSAQALVHQRQLLEAKRLLVYSSMTLSQIADALQFSEPAYFSRFFKRLTGQTPSAFRQQR</sequence>
<dbReference type="PROSITE" id="PS01124">
    <property type="entry name" value="HTH_ARAC_FAMILY_2"/>
    <property type="match status" value="1"/>
</dbReference>
<dbReference type="GO" id="GO:0003700">
    <property type="term" value="F:DNA-binding transcription factor activity"/>
    <property type="evidence" value="ECO:0007669"/>
    <property type="project" value="InterPro"/>
</dbReference>
<dbReference type="OrthoDB" id="9814125at2"/>
<dbReference type="PANTHER" id="PTHR43280">
    <property type="entry name" value="ARAC-FAMILY TRANSCRIPTIONAL REGULATOR"/>
    <property type="match status" value="1"/>
</dbReference>
<dbReference type="InterPro" id="IPR018060">
    <property type="entry name" value="HTH_AraC"/>
</dbReference>
<dbReference type="GO" id="GO:0043565">
    <property type="term" value="F:sequence-specific DNA binding"/>
    <property type="evidence" value="ECO:0007669"/>
    <property type="project" value="InterPro"/>
</dbReference>
<dbReference type="Gene3D" id="1.10.10.60">
    <property type="entry name" value="Homeodomain-like"/>
    <property type="match status" value="1"/>
</dbReference>
<feature type="domain" description="HTH araC/xylS-type" evidence="4">
    <location>
        <begin position="189"/>
        <end position="287"/>
    </location>
</feature>
<dbReference type="RefSeq" id="WP_042556749.1">
    <property type="nucleotide sequence ID" value="NZ_JXQW01000124.1"/>
</dbReference>
<keyword evidence="1" id="KW-0805">Transcription regulation</keyword>
<dbReference type="InterPro" id="IPR011051">
    <property type="entry name" value="RmlC_Cupin_sf"/>
</dbReference>
<dbReference type="InterPro" id="IPR018062">
    <property type="entry name" value="HTH_AraC-typ_CS"/>
</dbReference>
<keyword evidence="2" id="KW-0238">DNA-binding</keyword>
<comment type="caution">
    <text evidence="5">The sequence shown here is derived from an EMBL/GenBank/DDBJ whole genome shotgun (WGS) entry which is preliminary data.</text>
</comment>
<protein>
    <submittedName>
        <fullName evidence="5">AraC family transcriptional regulator</fullName>
    </submittedName>
</protein>
<dbReference type="InterPro" id="IPR047264">
    <property type="entry name" value="Cupin_HpaA-like_N"/>
</dbReference>